<evidence type="ECO:0000259" key="3">
    <source>
        <dbReference type="Pfam" id="PF04783"/>
    </source>
</evidence>
<keyword evidence="5" id="KW-1185">Reference proteome</keyword>
<sequence>MGCSQSKIDNEESVLRCRERKRLMKDAVASRNAFSAAHSGYATALKSTGAALLDYGLADAAHDARSPPPTGPPAFLRPLEPLLPPPVPPPPQLMPGTAHPHPPPPPLQRAATMPEFAVPQPDHVKSTDTIEEEAENAEEAEEVDGGLLVRRRGRGGRAAAAVEEVVEAPPPLPKLSPEQRRPPSPPPSKAVPRMPENQDTSNSVVDFFFPPMQDMPGPSLSEIDEIKGDGQFRKLDDADVETASSMSSTVEGSVAEKVIERGPPVAKVAKKARQGSSSSGGGGGAQLGGEGKRGVVVVGKSGPSLGLFQILQELDEQFLKASESAYEVSMMLEANRLHYHSNFADNRGYINHSEKLMRVITWNRSIKGLQTADDANDDFTANESLAIVLDKLLAWEKKLYDEVKAGEHMKIEYGRKVAFMNKQKKHGSDSAAYEKAKAAVTHLHTRYIVDMQSMDSTVSEISNLRDDHLYPKLVSLVDGMARMWETMNIHHRNQMKIVADIRSLDVSQTLRETTDDHYLRTAQLQDVIEGWHLQFQMLATHLRKFVAALNSWLKLNLIPIESNIKEKVSSPPRVLHPPIQALIRSWNEHLEKLPFELAKNAISSFRAIILSIKEHQEDEGKLKLKCAQTRKELERKTRAFEDWYNKYAQSRMPPDRVDADIPGGAGSEDPVAKRQLEIEILKKTLEGALEAHHRHCKQVREKSLGSLKTHLPELFRALTDFSLASSEMYKRLQAVALSEKRGKRPS</sequence>
<feature type="region of interest" description="Disordered" evidence="1">
    <location>
        <begin position="244"/>
        <end position="290"/>
    </location>
</feature>
<feature type="region of interest" description="Disordered" evidence="1">
    <location>
        <begin position="160"/>
        <end position="201"/>
    </location>
</feature>
<accession>A0AAP0P7C9</accession>
<feature type="region of interest" description="Disordered" evidence="1">
    <location>
        <begin position="62"/>
        <end position="143"/>
    </location>
</feature>
<dbReference type="Proteomes" id="UP001417504">
    <property type="component" value="Unassembled WGS sequence"/>
</dbReference>
<protein>
    <submittedName>
        <fullName evidence="4">Uncharacterized protein</fullName>
    </submittedName>
</protein>
<dbReference type="InterPro" id="IPR006867">
    <property type="entry name" value="DUF632"/>
</dbReference>
<dbReference type="InterPro" id="IPR006868">
    <property type="entry name" value="DUF630"/>
</dbReference>
<feature type="compositionally biased region" description="Gly residues" evidence="1">
    <location>
        <begin position="278"/>
        <end position="289"/>
    </location>
</feature>
<evidence type="ECO:0000256" key="1">
    <source>
        <dbReference type="SAM" id="MobiDB-lite"/>
    </source>
</evidence>
<dbReference type="Pfam" id="PF04783">
    <property type="entry name" value="DUF630"/>
    <property type="match status" value="1"/>
</dbReference>
<evidence type="ECO:0000259" key="2">
    <source>
        <dbReference type="Pfam" id="PF04782"/>
    </source>
</evidence>
<organism evidence="4 5">
    <name type="scientific">Stephania japonica</name>
    <dbReference type="NCBI Taxonomy" id="461633"/>
    <lineage>
        <taxon>Eukaryota</taxon>
        <taxon>Viridiplantae</taxon>
        <taxon>Streptophyta</taxon>
        <taxon>Embryophyta</taxon>
        <taxon>Tracheophyta</taxon>
        <taxon>Spermatophyta</taxon>
        <taxon>Magnoliopsida</taxon>
        <taxon>Ranunculales</taxon>
        <taxon>Menispermaceae</taxon>
        <taxon>Menispermoideae</taxon>
        <taxon>Cissampelideae</taxon>
        <taxon>Stephania</taxon>
    </lineage>
</organism>
<feature type="compositionally biased region" description="Pro residues" evidence="1">
    <location>
        <begin position="81"/>
        <end position="93"/>
    </location>
</feature>
<feature type="domain" description="DUF630" evidence="3">
    <location>
        <begin position="1"/>
        <end position="55"/>
    </location>
</feature>
<feature type="domain" description="DUF632" evidence="2">
    <location>
        <begin position="307"/>
        <end position="609"/>
    </location>
</feature>
<proteinExistence type="predicted"/>
<dbReference type="Pfam" id="PF04782">
    <property type="entry name" value="DUF632"/>
    <property type="match status" value="1"/>
</dbReference>
<dbReference type="AlphaFoldDB" id="A0AAP0P7C9"/>
<feature type="compositionally biased region" description="Acidic residues" evidence="1">
    <location>
        <begin position="129"/>
        <end position="143"/>
    </location>
</feature>
<dbReference type="PANTHER" id="PTHR21450">
    <property type="entry name" value="PROTEIN ALTERED PHOSPHATE STARVATION RESPONSE 1"/>
    <property type="match status" value="1"/>
</dbReference>
<reference evidence="4 5" key="1">
    <citation type="submission" date="2024-01" db="EMBL/GenBank/DDBJ databases">
        <title>Genome assemblies of Stephania.</title>
        <authorList>
            <person name="Yang L."/>
        </authorList>
    </citation>
    <scope>NUCLEOTIDE SEQUENCE [LARGE SCALE GENOMIC DNA]</scope>
    <source>
        <strain evidence="4">QJT</strain>
        <tissue evidence="4">Leaf</tissue>
    </source>
</reference>
<evidence type="ECO:0000313" key="5">
    <source>
        <dbReference type="Proteomes" id="UP001417504"/>
    </source>
</evidence>
<evidence type="ECO:0000313" key="4">
    <source>
        <dbReference type="EMBL" id="KAK9130900.1"/>
    </source>
</evidence>
<gene>
    <name evidence="4" type="ORF">Sjap_011387</name>
</gene>
<comment type="caution">
    <text evidence="4">The sequence shown here is derived from an EMBL/GenBank/DDBJ whole genome shotgun (WGS) entry which is preliminary data.</text>
</comment>
<dbReference type="EMBL" id="JBBNAE010000004">
    <property type="protein sequence ID" value="KAK9130900.1"/>
    <property type="molecule type" value="Genomic_DNA"/>
</dbReference>
<dbReference type="PANTHER" id="PTHR21450:SF7">
    <property type="entry name" value="DNA LIGASE (DUF630 AND DUF632)"/>
    <property type="match status" value="1"/>
</dbReference>
<name>A0AAP0P7C9_9MAGN</name>